<reference evidence="1" key="1">
    <citation type="submission" date="2014-09" db="EMBL/GenBank/DDBJ databases">
        <authorList>
            <person name="Magalhaes I.L.F."/>
            <person name="Oliveira U."/>
            <person name="Santos F.R."/>
            <person name="Vidigal T.H.D.A."/>
            <person name="Brescovit A.D."/>
            <person name="Santos A.J."/>
        </authorList>
    </citation>
    <scope>NUCLEOTIDE SEQUENCE</scope>
    <source>
        <tissue evidence="1">Shoot tissue taken approximately 20 cm above the soil surface</tissue>
    </source>
</reference>
<protein>
    <submittedName>
        <fullName evidence="1">Uncharacterized protein</fullName>
    </submittedName>
</protein>
<dbReference type="EMBL" id="GBRH01191773">
    <property type="protein sequence ID" value="JAE06123.1"/>
    <property type="molecule type" value="Transcribed_RNA"/>
</dbReference>
<reference evidence="1" key="2">
    <citation type="journal article" date="2015" name="Data Brief">
        <title>Shoot transcriptome of the giant reed, Arundo donax.</title>
        <authorList>
            <person name="Barrero R.A."/>
            <person name="Guerrero F.D."/>
            <person name="Moolhuijzen P."/>
            <person name="Goolsby J.A."/>
            <person name="Tidwell J."/>
            <person name="Bellgard S.E."/>
            <person name="Bellgard M.I."/>
        </authorList>
    </citation>
    <scope>NUCLEOTIDE SEQUENCE</scope>
    <source>
        <tissue evidence="1">Shoot tissue taken approximately 20 cm above the soil surface</tissue>
    </source>
</reference>
<evidence type="ECO:0000313" key="1">
    <source>
        <dbReference type="EMBL" id="JAE06123.1"/>
    </source>
</evidence>
<organism evidence="1">
    <name type="scientific">Arundo donax</name>
    <name type="common">Giant reed</name>
    <name type="synonym">Donax arundinaceus</name>
    <dbReference type="NCBI Taxonomy" id="35708"/>
    <lineage>
        <taxon>Eukaryota</taxon>
        <taxon>Viridiplantae</taxon>
        <taxon>Streptophyta</taxon>
        <taxon>Embryophyta</taxon>
        <taxon>Tracheophyta</taxon>
        <taxon>Spermatophyta</taxon>
        <taxon>Magnoliopsida</taxon>
        <taxon>Liliopsida</taxon>
        <taxon>Poales</taxon>
        <taxon>Poaceae</taxon>
        <taxon>PACMAD clade</taxon>
        <taxon>Arundinoideae</taxon>
        <taxon>Arundineae</taxon>
        <taxon>Arundo</taxon>
    </lineage>
</organism>
<sequence length="26" mass="3035">MSTEINWTVSNNYRYLAVTECILISN</sequence>
<proteinExistence type="predicted"/>
<name>A0A0A9TTU5_ARUDO</name>
<dbReference type="AlphaFoldDB" id="A0A0A9TTU5"/>
<accession>A0A0A9TTU5</accession>